<evidence type="ECO:0000256" key="6">
    <source>
        <dbReference type="ARBA" id="ARBA00022679"/>
    </source>
</evidence>
<feature type="transmembrane region" description="Helical" evidence="15">
    <location>
        <begin position="21"/>
        <end position="41"/>
    </location>
</feature>
<dbReference type="GO" id="GO:0005886">
    <property type="term" value="C:plasma membrane"/>
    <property type="evidence" value="ECO:0007669"/>
    <property type="project" value="UniProtKB-SubCell"/>
</dbReference>
<reference evidence="18 19" key="1">
    <citation type="submission" date="2018-05" db="EMBL/GenBank/DDBJ databases">
        <title>The Hungate 1000. A catalogue of reference genomes from the rumen microbiome.</title>
        <authorList>
            <person name="Kelly W."/>
        </authorList>
    </citation>
    <scope>NUCLEOTIDE SEQUENCE [LARGE SCALE GENOMIC DNA]</scope>
    <source>
        <strain evidence="18 19">NLAE-zl-C242</strain>
    </source>
</reference>
<dbReference type="OrthoDB" id="335833at2"/>
<dbReference type="PROSITE" id="PS50109">
    <property type="entry name" value="HIS_KIN"/>
    <property type="match status" value="1"/>
</dbReference>
<comment type="catalytic activity">
    <reaction evidence="1">
        <text>ATP + protein L-histidine = ADP + protein N-phospho-L-histidine.</text>
        <dbReference type="EC" id="2.7.13.3"/>
    </reaction>
</comment>
<feature type="transmembrane region" description="Helical" evidence="15">
    <location>
        <begin position="162"/>
        <end position="181"/>
    </location>
</feature>
<comment type="caution">
    <text evidence="18">The sequence shown here is derived from an EMBL/GenBank/DDBJ whole genome shotgun (WGS) entry which is preliminary data.</text>
</comment>
<dbReference type="Pfam" id="PF02518">
    <property type="entry name" value="HATPase_c"/>
    <property type="match status" value="1"/>
</dbReference>
<keyword evidence="19" id="KW-1185">Reference proteome</keyword>
<dbReference type="SUPFAM" id="SSF47384">
    <property type="entry name" value="Homodimeric domain of signal transducing histidine kinase"/>
    <property type="match status" value="1"/>
</dbReference>
<keyword evidence="14" id="KW-0175">Coiled coil</keyword>
<evidence type="ECO:0000256" key="4">
    <source>
        <dbReference type="ARBA" id="ARBA00022475"/>
    </source>
</evidence>
<organism evidence="18 19">
    <name type="scientific">Faecalicatena orotica</name>
    <dbReference type="NCBI Taxonomy" id="1544"/>
    <lineage>
        <taxon>Bacteria</taxon>
        <taxon>Bacillati</taxon>
        <taxon>Bacillota</taxon>
        <taxon>Clostridia</taxon>
        <taxon>Lachnospirales</taxon>
        <taxon>Lachnospiraceae</taxon>
        <taxon>Faecalicatena</taxon>
    </lineage>
</organism>
<evidence type="ECO:0000256" key="8">
    <source>
        <dbReference type="ARBA" id="ARBA00022741"/>
    </source>
</evidence>
<dbReference type="InterPro" id="IPR036890">
    <property type="entry name" value="HATPase_C_sf"/>
</dbReference>
<dbReference type="SMART" id="SM00388">
    <property type="entry name" value="HisKA"/>
    <property type="match status" value="1"/>
</dbReference>
<dbReference type="PANTHER" id="PTHR45528">
    <property type="entry name" value="SENSOR HISTIDINE KINASE CPXA"/>
    <property type="match status" value="1"/>
</dbReference>
<evidence type="ECO:0000256" key="13">
    <source>
        <dbReference type="ARBA" id="ARBA00023136"/>
    </source>
</evidence>
<evidence type="ECO:0000313" key="19">
    <source>
        <dbReference type="Proteomes" id="UP000245845"/>
    </source>
</evidence>
<evidence type="ECO:0000256" key="1">
    <source>
        <dbReference type="ARBA" id="ARBA00000085"/>
    </source>
</evidence>
<evidence type="ECO:0000259" key="17">
    <source>
        <dbReference type="PROSITE" id="PS50885"/>
    </source>
</evidence>
<keyword evidence="4" id="KW-1003">Cell membrane</keyword>
<keyword evidence="12" id="KW-0902">Two-component regulatory system</keyword>
<feature type="domain" description="Histidine kinase" evidence="16">
    <location>
        <begin position="255"/>
        <end position="470"/>
    </location>
</feature>
<evidence type="ECO:0000256" key="15">
    <source>
        <dbReference type="SAM" id="Phobius"/>
    </source>
</evidence>
<keyword evidence="7 15" id="KW-0812">Transmembrane</keyword>
<dbReference type="InterPro" id="IPR003661">
    <property type="entry name" value="HisK_dim/P_dom"/>
</dbReference>
<dbReference type="Gene3D" id="1.10.287.130">
    <property type="match status" value="1"/>
</dbReference>
<dbReference type="SUPFAM" id="SSF55874">
    <property type="entry name" value="ATPase domain of HSP90 chaperone/DNA topoisomerase II/histidine kinase"/>
    <property type="match status" value="1"/>
</dbReference>
<evidence type="ECO:0000256" key="10">
    <source>
        <dbReference type="ARBA" id="ARBA00022840"/>
    </source>
</evidence>
<dbReference type="InterPro" id="IPR050398">
    <property type="entry name" value="HssS/ArlS-like"/>
</dbReference>
<dbReference type="InterPro" id="IPR036097">
    <property type="entry name" value="HisK_dim/P_sf"/>
</dbReference>
<dbReference type="AlphaFoldDB" id="A0A2Y9BGQ2"/>
<dbReference type="EMBL" id="QGDL01000009">
    <property type="protein sequence ID" value="PWJ28285.1"/>
    <property type="molecule type" value="Genomic_DNA"/>
</dbReference>
<dbReference type="SMART" id="SM00387">
    <property type="entry name" value="HATPase_c"/>
    <property type="match status" value="1"/>
</dbReference>
<dbReference type="InterPro" id="IPR003660">
    <property type="entry name" value="HAMP_dom"/>
</dbReference>
<evidence type="ECO:0000256" key="7">
    <source>
        <dbReference type="ARBA" id="ARBA00022692"/>
    </source>
</evidence>
<dbReference type="PRINTS" id="PR00344">
    <property type="entry name" value="BCTRLSENSOR"/>
</dbReference>
<dbReference type="InterPro" id="IPR005467">
    <property type="entry name" value="His_kinase_dom"/>
</dbReference>
<keyword evidence="9 18" id="KW-0418">Kinase</keyword>
<dbReference type="GO" id="GO:0005524">
    <property type="term" value="F:ATP binding"/>
    <property type="evidence" value="ECO:0007669"/>
    <property type="project" value="UniProtKB-KW"/>
</dbReference>
<dbReference type="PANTHER" id="PTHR45528:SF1">
    <property type="entry name" value="SENSOR HISTIDINE KINASE CPXA"/>
    <property type="match status" value="1"/>
</dbReference>
<name>A0A2Y9BGQ2_9FIRM</name>
<feature type="domain" description="HAMP" evidence="17">
    <location>
        <begin position="187"/>
        <end position="240"/>
    </location>
</feature>
<gene>
    <name evidence="18" type="ORF">A8806_109165</name>
</gene>
<sequence>MKQRKKQGSVFRQLVTSYISFAVLLVAGLYVCLFGVLLSLGGGTIESLAPYDMIDENGQVKDLGSLERNGMWIEKLDEDYHILEVYGQKQDKPQSYTQDEIYEYLVTDNMVDTDTPAARYRGFINTIKLDGEKYYYFVKAERNILSLSYNYNAAGSGAGQRIVAVFFVVFTLFFFGNCYLMSRYLSRKIKKPLSEITVGMEQVINHGVDQVRLDFRAQKEFEEIRDSFNIMTERLENEKREKRVLEERKNRMLLELSHDIKTPVSTIKSYANVLEEGLIREEDLRGYYQTIDKKAVRVDELVNEMFLMLKLDNPEYEFEIKKTDICELLRTICAGYYEDLEAKGIEMHIEIPETPIWAGIDQKETKRVIENLLGNIIKYNQTGQGAWVSVKENNETVEIQIQDDGEAIAQEIHTIMFDPFVRGDQARSSKGGTGLGLAIARKIVEKLGGEITYQYKEGKNSFLIKLFKKERA</sequence>
<evidence type="ECO:0000256" key="14">
    <source>
        <dbReference type="SAM" id="Coils"/>
    </source>
</evidence>
<dbReference type="Pfam" id="PF00512">
    <property type="entry name" value="HisKA"/>
    <property type="match status" value="1"/>
</dbReference>
<dbReference type="InterPro" id="IPR003594">
    <property type="entry name" value="HATPase_dom"/>
</dbReference>
<proteinExistence type="predicted"/>
<keyword evidence="6" id="KW-0808">Transferase</keyword>
<evidence type="ECO:0000259" key="16">
    <source>
        <dbReference type="PROSITE" id="PS50109"/>
    </source>
</evidence>
<dbReference type="Gene3D" id="3.30.565.10">
    <property type="entry name" value="Histidine kinase-like ATPase, C-terminal domain"/>
    <property type="match status" value="1"/>
</dbReference>
<dbReference type="InterPro" id="IPR004358">
    <property type="entry name" value="Sig_transdc_His_kin-like_C"/>
</dbReference>
<keyword evidence="8" id="KW-0547">Nucleotide-binding</keyword>
<evidence type="ECO:0000256" key="2">
    <source>
        <dbReference type="ARBA" id="ARBA00004651"/>
    </source>
</evidence>
<dbReference type="CDD" id="cd06225">
    <property type="entry name" value="HAMP"/>
    <property type="match status" value="1"/>
</dbReference>
<comment type="subcellular location">
    <subcellularLocation>
        <location evidence="2">Cell membrane</location>
        <topology evidence="2">Multi-pass membrane protein</topology>
    </subcellularLocation>
</comment>
<dbReference type="Proteomes" id="UP000245845">
    <property type="component" value="Unassembled WGS sequence"/>
</dbReference>
<dbReference type="Gene3D" id="6.10.340.10">
    <property type="match status" value="1"/>
</dbReference>
<evidence type="ECO:0000256" key="5">
    <source>
        <dbReference type="ARBA" id="ARBA00022553"/>
    </source>
</evidence>
<accession>A0A2Y9BGQ2</accession>
<evidence type="ECO:0000256" key="12">
    <source>
        <dbReference type="ARBA" id="ARBA00023012"/>
    </source>
</evidence>
<dbReference type="CDD" id="cd00082">
    <property type="entry name" value="HisKA"/>
    <property type="match status" value="1"/>
</dbReference>
<dbReference type="EC" id="2.7.13.3" evidence="3"/>
<evidence type="ECO:0000313" key="18">
    <source>
        <dbReference type="EMBL" id="PWJ28285.1"/>
    </source>
</evidence>
<feature type="coiled-coil region" evidence="14">
    <location>
        <begin position="221"/>
        <end position="255"/>
    </location>
</feature>
<keyword evidence="10" id="KW-0067">ATP-binding</keyword>
<evidence type="ECO:0000256" key="9">
    <source>
        <dbReference type="ARBA" id="ARBA00022777"/>
    </source>
</evidence>
<dbReference type="PROSITE" id="PS50885">
    <property type="entry name" value="HAMP"/>
    <property type="match status" value="1"/>
</dbReference>
<keyword evidence="11 15" id="KW-1133">Transmembrane helix</keyword>
<keyword evidence="5" id="KW-0597">Phosphoprotein</keyword>
<keyword evidence="13 15" id="KW-0472">Membrane</keyword>
<dbReference type="GO" id="GO:0000155">
    <property type="term" value="F:phosphorelay sensor kinase activity"/>
    <property type="evidence" value="ECO:0007669"/>
    <property type="project" value="InterPro"/>
</dbReference>
<evidence type="ECO:0000256" key="11">
    <source>
        <dbReference type="ARBA" id="ARBA00022989"/>
    </source>
</evidence>
<evidence type="ECO:0000256" key="3">
    <source>
        <dbReference type="ARBA" id="ARBA00012438"/>
    </source>
</evidence>
<dbReference type="RefSeq" id="WP_109732085.1">
    <property type="nucleotide sequence ID" value="NZ_BAAACK010000009.1"/>
</dbReference>
<protein>
    <recommendedName>
        <fullName evidence="3">histidine kinase</fullName>
        <ecNumber evidence="3">2.7.13.3</ecNumber>
    </recommendedName>
</protein>